<gene>
    <name evidence="3" type="ORF">NF348_03570</name>
</gene>
<name>A0A9Q4AM75_9HYPH</name>
<sequence length="465" mass="51352">MNLHAPNAFQPYDPQYDPLVDRGRVGENRDYAPTYWIGTAGPTPEDDGPVTGDMDVDVAIIGSGYTGLSTAIHLAKEHGIKATVLEANRVAWGCSTRNGGQAQLSAGRLKRSEWIQRWGMDTAKAMHAEVLEGFELFNDLIKDIDCDAQPGGHLFISHKAEYMAGIEKQSELNNSTFGYKSRVLSRAEVHDQFVGDQEAKGALYEPYGTGIHAAKLAFGYLRLARSLGAKVHTSSPVSGWTTRNGIHYLQTPNGVVRARRVAVATAAYTPSGLNRALSHRLMPILSNSVVTRVLTAAEIAAAKFQTRIPLTDSRILRHYYRLLPDNRLQIGSRSSITGADATNSVHEEGLRAGMARKFPHLADVRFDYSWWGWVDMSHDMMPRITKPDPSEAIYYAMGYGGNGVMYSAQAGRRMAAMIAGKTDPSGLPIFSSPLPHYGPLITPFRRLGQRMLFVWYHLKDEGRLF</sequence>
<dbReference type="EMBL" id="JAMWDU010000001">
    <property type="protein sequence ID" value="MCP8886173.1"/>
    <property type="molecule type" value="Genomic_DNA"/>
</dbReference>
<dbReference type="InterPro" id="IPR036188">
    <property type="entry name" value="FAD/NAD-bd_sf"/>
</dbReference>
<dbReference type="PANTHER" id="PTHR13847:SF281">
    <property type="entry name" value="FAD DEPENDENT OXIDOREDUCTASE DOMAIN-CONTAINING PROTEIN"/>
    <property type="match status" value="1"/>
</dbReference>
<keyword evidence="1" id="KW-0560">Oxidoreductase</keyword>
<organism evidence="3 4">
    <name type="scientific">Devosia ureilytica</name>
    <dbReference type="NCBI Taxonomy" id="2952754"/>
    <lineage>
        <taxon>Bacteria</taxon>
        <taxon>Pseudomonadati</taxon>
        <taxon>Pseudomonadota</taxon>
        <taxon>Alphaproteobacteria</taxon>
        <taxon>Hyphomicrobiales</taxon>
        <taxon>Devosiaceae</taxon>
        <taxon>Devosia</taxon>
    </lineage>
</organism>
<dbReference type="GO" id="GO:0016491">
    <property type="term" value="F:oxidoreductase activity"/>
    <property type="evidence" value="ECO:0007669"/>
    <property type="project" value="UniProtKB-KW"/>
</dbReference>
<dbReference type="PANTHER" id="PTHR13847">
    <property type="entry name" value="SARCOSINE DEHYDROGENASE-RELATED"/>
    <property type="match status" value="1"/>
</dbReference>
<dbReference type="SUPFAM" id="SSF51905">
    <property type="entry name" value="FAD/NAD(P)-binding domain"/>
    <property type="match status" value="1"/>
</dbReference>
<reference evidence="3" key="1">
    <citation type="submission" date="2022-06" db="EMBL/GenBank/DDBJ databases">
        <title>Devosia sp. XJ19-45 genome assembly.</title>
        <authorList>
            <person name="Li B."/>
            <person name="Cai M."/>
            <person name="Nie G."/>
            <person name="Li W."/>
        </authorList>
    </citation>
    <scope>NUCLEOTIDE SEQUENCE</scope>
    <source>
        <strain evidence="3">XJ19-45</strain>
    </source>
</reference>
<accession>A0A9Q4AM75</accession>
<dbReference type="GO" id="GO:0005737">
    <property type="term" value="C:cytoplasm"/>
    <property type="evidence" value="ECO:0007669"/>
    <property type="project" value="TreeGrafter"/>
</dbReference>
<dbReference type="Gene3D" id="3.50.50.60">
    <property type="entry name" value="FAD/NAD(P)-binding domain"/>
    <property type="match status" value="1"/>
</dbReference>
<dbReference type="AlphaFoldDB" id="A0A9Q4AM75"/>
<protein>
    <submittedName>
        <fullName evidence="3">FAD-binding oxidoreductase</fullName>
    </submittedName>
</protein>
<evidence type="ECO:0000256" key="1">
    <source>
        <dbReference type="ARBA" id="ARBA00023002"/>
    </source>
</evidence>
<dbReference type="Pfam" id="PF01266">
    <property type="entry name" value="DAO"/>
    <property type="match status" value="1"/>
</dbReference>
<dbReference type="Gene3D" id="3.30.9.10">
    <property type="entry name" value="D-Amino Acid Oxidase, subunit A, domain 2"/>
    <property type="match status" value="1"/>
</dbReference>
<proteinExistence type="predicted"/>
<dbReference type="RefSeq" id="WP_254672647.1">
    <property type="nucleotide sequence ID" value="NZ_JAMWDU010000001.1"/>
</dbReference>
<comment type="caution">
    <text evidence="3">The sequence shown here is derived from an EMBL/GenBank/DDBJ whole genome shotgun (WGS) entry which is preliminary data.</text>
</comment>
<evidence type="ECO:0000313" key="3">
    <source>
        <dbReference type="EMBL" id="MCP8886173.1"/>
    </source>
</evidence>
<dbReference type="InterPro" id="IPR006076">
    <property type="entry name" value="FAD-dep_OxRdtase"/>
</dbReference>
<evidence type="ECO:0000259" key="2">
    <source>
        <dbReference type="Pfam" id="PF01266"/>
    </source>
</evidence>
<dbReference type="Proteomes" id="UP001060275">
    <property type="component" value="Unassembled WGS sequence"/>
</dbReference>
<keyword evidence="4" id="KW-1185">Reference proteome</keyword>
<feature type="domain" description="FAD dependent oxidoreductase" evidence="2">
    <location>
        <begin position="57"/>
        <end position="417"/>
    </location>
</feature>
<evidence type="ECO:0000313" key="4">
    <source>
        <dbReference type="Proteomes" id="UP001060275"/>
    </source>
</evidence>